<dbReference type="EMBL" id="LR828253">
    <property type="protein sequence ID" value="CAD0297935.1"/>
    <property type="molecule type" value="Genomic_DNA"/>
</dbReference>
<reference evidence="1" key="1">
    <citation type="submission" date="2020-07" db="EMBL/GenBank/DDBJ databases">
        <authorList>
            <person name="Pothier F. J."/>
        </authorList>
    </citation>
    <scope>NUCLEOTIDE SEQUENCE</scope>
    <source>
        <strain evidence="1">CFBP 8129</strain>
    </source>
</reference>
<dbReference type="Pfam" id="PF08850">
    <property type="entry name" value="DUF1820"/>
    <property type="match status" value="1"/>
</dbReference>
<name>A0A6V7B6R0_9XANT</name>
<dbReference type="InterPro" id="IPR014949">
    <property type="entry name" value="DUF1820"/>
</dbReference>
<evidence type="ECO:0008006" key="2">
    <source>
        <dbReference type="Google" id="ProtNLM"/>
    </source>
</evidence>
<protein>
    <recommendedName>
        <fullName evidence="2">DUF1820 domain-containing protein</fullName>
    </recommendedName>
</protein>
<sequence>MVDGPTTLMQALRAGSDRLRCLGHAGAPIIAGMVKPLYKVTFLNHGKVYELYAREVTSSHLWGFNQIGELVFDVHDGLVVDPTEERLREEFGNTKTLHLPMQSIVRIEEVEKKGQSVIRDATTGDKVVTPFPLPTKPR</sequence>
<dbReference type="EMBL" id="LR828253">
    <property type="protein sequence ID" value="CAD0297943.1"/>
    <property type="molecule type" value="Genomic_DNA"/>
</dbReference>
<dbReference type="AlphaFoldDB" id="A0A6V7B6R0"/>
<organism evidence="1">
    <name type="scientific">Xanthomonas hortorum pv. gardneri</name>
    <dbReference type="NCBI Taxonomy" id="2754056"/>
    <lineage>
        <taxon>Bacteria</taxon>
        <taxon>Pseudomonadati</taxon>
        <taxon>Pseudomonadota</taxon>
        <taxon>Gammaproteobacteria</taxon>
        <taxon>Lysobacterales</taxon>
        <taxon>Lysobacteraceae</taxon>
        <taxon>Xanthomonas</taxon>
    </lineage>
</organism>
<gene>
    <name evidence="1" type="ORF">CFBP8129_00190</name>
</gene>
<evidence type="ECO:0000313" key="1">
    <source>
        <dbReference type="EMBL" id="CAD0297943.1"/>
    </source>
</evidence>
<proteinExistence type="predicted"/>
<accession>A0A6V7B6R0</accession>